<dbReference type="InterPro" id="IPR002919">
    <property type="entry name" value="TIL_dom"/>
</dbReference>
<name>U5ET86_9DIPT</name>
<dbReference type="EMBL" id="GANO01002883">
    <property type="protein sequence ID" value="JAB56988.1"/>
    <property type="molecule type" value="mRNA"/>
</dbReference>
<dbReference type="CDD" id="cd19941">
    <property type="entry name" value="TIL"/>
    <property type="match status" value="1"/>
</dbReference>
<feature type="chain" id="PRO_5004660169" evidence="1">
    <location>
        <begin position="24"/>
        <end position="85"/>
    </location>
</feature>
<protein>
    <submittedName>
        <fullName evidence="3">Putative til domain-containing cysteine-rich salivary secreted peptide</fullName>
    </submittedName>
</protein>
<dbReference type="Gene3D" id="2.10.25.10">
    <property type="entry name" value="Laminin"/>
    <property type="match status" value="1"/>
</dbReference>
<evidence type="ECO:0000313" key="3">
    <source>
        <dbReference type="EMBL" id="JAB56988.1"/>
    </source>
</evidence>
<evidence type="ECO:0000259" key="2">
    <source>
        <dbReference type="Pfam" id="PF01826"/>
    </source>
</evidence>
<dbReference type="SUPFAM" id="SSF57567">
    <property type="entry name" value="Serine protease inhibitors"/>
    <property type="match status" value="1"/>
</dbReference>
<feature type="domain" description="TIL" evidence="2">
    <location>
        <begin position="35"/>
        <end position="84"/>
    </location>
</feature>
<reference evidence="3" key="1">
    <citation type="journal article" date="2014" name="Insect Biochem. Mol. Biol.">
        <title>An insight into the sialome of the frog biting fly, Corethrella appendiculata.</title>
        <authorList>
            <person name="Ribeiro J.M.C."/>
            <person name="Chagas A.C."/>
            <person name="Pham V.M."/>
            <person name="Lounibos L.P."/>
            <person name="Calvo E."/>
        </authorList>
    </citation>
    <scope>NUCLEOTIDE SEQUENCE</scope>
    <source>
        <tissue evidence="3">Salivary glands</tissue>
    </source>
</reference>
<accession>U5ET86</accession>
<proteinExistence type="evidence at transcript level"/>
<dbReference type="AlphaFoldDB" id="U5ET86"/>
<organism evidence="3">
    <name type="scientific">Corethrella appendiculata</name>
    <dbReference type="NCBI Taxonomy" id="1370023"/>
    <lineage>
        <taxon>Eukaryota</taxon>
        <taxon>Metazoa</taxon>
        <taxon>Ecdysozoa</taxon>
        <taxon>Arthropoda</taxon>
        <taxon>Hexapoda</taxon>
        <taxon>Insecta</taxon>
        <taxon>Pterygota</taxon>
        <taxon>Neoptera</taxon>
        <taxon>Endopterygota</taxon>
        <taxon>Diptera</taxon>
        <taxon>Nematocera</taxon>
        <taxon>Culicoidea</taxon>
        <taxon>Chaoboridae</taxon>
        <taxon>Corethrella</taxon>
    </lineage>
</organism>
<dbReference type="InterPro" id="IPR036084">
    <property type="entry name" value="Ser_inhib-like_sf"/>
</dbReference>
<feature type="signal peptide" evidence="1">
    <location>
        <begin position="1"/>
        <end position="23"/>
    </location>
</feature>
<sequence>MFKIMRLLIFLLIIMGLFIMTKQFVIYEDTVDENCAPNQIFRPCGPTCELKCYEKLPDLCRAGCKTGCFCKFGFCKNEQNECVKL</sequence>
<dbReference type="Pfam" id="PF01826">
    <property type="entry name" value="TIL"/>
    <property type="match status" value="1"/>
</dbReference>
<evidence type="ECO:0000256" key="1">
    <source>
        <dbReference type="SAM" id="SignalP"/>
    </source>
</evidence>
<keyword evidence="1" id="KW-0732">Signal</keyword>